<dbReference type="AlphaFoldDB" id="A0A0N5CGP6"/>
<dbReference type="InterPro" id="IPR000210">
    <property type="entry name" value="BTB/POZ_dom"/>
</dbReference>
<accession>A0A0N5CGP6</accession>
<dbReference type="SMART" id="SM00225">
    <property type="entry name" value="BTB"/>
    <property type="match status" value="1"/>
</dbReference>
<dbReference type="Gene3D" id="3.30.710.10">
    <property type="entry name" value="Potassium Channel Kv1.1, Chain A"/>
    <property type="match status" value="1"/>
</dbReference>
<dbReference type="PROSITE" id="PS50097">
    <property type="entry name" value="BTB"/>
    <property type="match status" value="1"/>
</dbReference>
<evidence type="ECO:0000313" key="3">
    <source>
        <dbReference type="WBParaSite" id="SPAL_0001702200.1"/>
    </source>
</evidence>
<dbReference type="CDD" id="cd18186">
    <property type="entry name" value="BTB_POZ_ZBTB_KLHL-like"/>
    <property type="match status" value="1"/>
</dbReference>
<name>A0A0N5CGP6_STREA</name>
<dbReference type="Gene3D" id="2.60.210.10">
    <property type="entry name" value="Apoptosis, Tumor Necrosis Factor Receptor Associated Protein 2, Chain A"/>
    <property type="match status" value="1"/>
</dbReference>
<feature type="domain" description="BTB" evidence="1">
    <location>
        <begin position="227"/>
        <end position="296"/>
    </location>
</feature>
<sequence>MAQIINTCCDDDNEYSISGYSTSNSIFEIPNNNIKYNSTGSIAFNDLNTNYQWTINNFFEILHSRESKLELESPYFSVLGYPNILFSMCLLLRNESSEGISYWGLTLTAYLAFSNVELTITIPHKFSLTSPTRNKIFWDSSFIETTFYLKRWTPNRFGVERRITLETIKESLFSSGTLNIVCEIMYKENVKEFIYASINNTKMGSRISNYKKHNSQLYEMYKLENTSDCKIVHRGKFFSVHKFILMAHSLVFRKLFMDPNSKESKGGCVTLCGTVESQTVEMMINYLYKGELPNNIDNKNIEELLDLAETYEINNLKLMCESMLNL</sequence>
<dbReference type="PANTHER" id="PTHR24413">
    <property type="entry name" value="SPECKLE-TYPE POZ PROTEIN"/>
    <property type="match status" value="1"/>
</dbReference>
<dbReference type="InterPro" id="IPR011333">
    <property type="entry name" value="SKP1/BTB/POZ_sf"/>
</dbReference>
<organism evidence="2 3">
    <name type="scientific">Strongyloides papillosus</name>
    <name type="common">Intestinal threadworm</name>
    <dbReference type="NCBI Taxonomy" id="174720"/>
    <lineage>
        <taxon>Eukaryota</taxon>
        <taxon>Metazoa</taxon>
        <taxon>Ecdysozoa</taxon>
        <taxon>Nematoda</taxon>
        <taxon>Chromadorea</taxon>
        <taxon>Rhabditida</taxon>
        <taxon>Tylenchina</taxon>
        <taxon>Panagrolaimomorpha</taxon>
        <taxon>Strongyloidoidea</taxon>
        <taxon>Strongyloididae</taxon>
        <taxon>Strongyloides</taxon>
    </lineage>
</organism>
<protein>
    <submittedName>
        <fullName evidence="3">BTB domain-containing protein</fullName>
    </submittedName>
</protein>
<keyword evidence="2" id="KW-1185">Reference proteome</keyword>
<dbReference type="InterPro" id="IPR008974">
    <property type="entry name" value="TRAF-like"/>
</dbReference>
<dbReference type="SUPFAM" id="SSF49599">
    <property type="entry name" value="TRAF domain-like"/>
    <property type="match status" value="1"/>
</dbReference>
<proteinExistence type="predicted"/>
<evidence type="ECO:0000259" key="1">
    <source>
        <dbReference type="PROSITE" id="PS50097"/>
    </source>
</evidence>
<dbReference type="SUPFAM" id="SSF54695">
    <property type="entry name" value="POZ domain"/>
    <property type="match status" value="1"/>
</dbReference>
<dbReference type="WBParaSite" id="SPAL_0001702200.1">
    <property type="protein sequence ID" value="SPAL_0001702200.1"/>
    <property type="gene ID" value="SPAL_0001702200"/>
</dbReference>
<evidence type="ECO:0000313" key="2">
    <source>
        <dbReference type="Proteomes" id="UP000046392"/>
    </source>
</evidence>
<dbReference type="Proteomes" id="UP000046392">
    <property type="component" value="Unplaced"/>
</dbReference>
<reference evidence="3" key="1">
    <citation type="submission" date="2017-02" db="UniProtKB">
        <authorList>
            <consortium name="WormBaseParasite"/>
        </authorList>
    </citation>
    <scope>IDENTIFICATION</scope>
</reference>
<dbReference type="STRING" id="174720.A0A0N5CGP6"/>
<dbReference type="Pfam" id="PF00651">
    <property type="entry name" value="BTB"/>
    <property type="match status" value="1"/>
</dbReference>